<accession>A0AAW3MWV2</accession>
<dbReference type="Proteomes" id="UP000056453">
    <property type="component" value="Unassembled WGS sequence"/>
</dbReference>
<dbReference type="AlphaFoldDB" id="A0AAW3MWV2"/>
<protein>
    <submittedName>
        <fullName evidence="1">Uncharacterized protein</fullName>
    </submittedName>
</protein>
<evidence type="ECO:0000313" key="1">
    <source>
        <dbReference type="EMBL" id="KVP98060.1"/>
    </source>
</evidence>
<gene>
    <name evidence="1" type="ORF">WJ96_05680</name>
</gene>
<comment type="caution">
    <text evidence="1">The sequence shown here is derived from an EMBL/GenBank/DDBJ whole genome shotgun (WGS) entry which is preliminary data.</text>
</comment>
<name>A0AAW3MWV2_9BURK</name>
<sequence length="129" mass="14869">MNIDQINALNRFALKHKRGWKQLIDQCWMRAAYPACTSDEDKALLQQLRNNGGPSIVAAFQPREDGYTRVGFLKSDRMERFNLKRGWFVKAWRIVTEAGTDMVQPWSNKKTEARETADQLGIFLAGVHQ</sequence>
<proteinExistence type="predicted"/>
<evidence type="ECO:0000313" key="2">
    <source>
        <dbReference type="Proteomes" id="UP000056453"/>
    </source>
</evidence>
<dbReference type="EMBL" id="LPBJ01000047">
    <property type="protein sequence ID" value="KVP98060.1"/>
    <property type="molecule type" value="Genomic_DNA"/>
</dbReference>
<reference evidence="1 2" key="1">
    <citation type="submission" date="2015-11" db="EMBL/GenBank/DDBJ databases">
        <title>Expanding the genomic diversity of Burkholderia species for the development of highly accurate diagnostics.</title>
        <authorList>
            <person name="Sahl J."/>
            <person name="Keim P."/>
            <person name="Wagner D."/>
        </authorList>
    </citation>
    <scope>NUCLEOTIDE SEQUENCE [LARGE SCALE GENOMIC DNA]</scope>
    <source>
        <strain evidence="1 2">MSMB1808WGS</strain>
    </source>
</reference>
<organism evidence="1 2">
    <name type="scientific">Burkholderia ubonensis</name>
    <dbReference type="NCBI Taxonomy" id="101571"/>
    <lineage>
        <taxon>Bacteria</taxon>
        <taxon>Pseudomonadati</taxon>
        <taxon>Pseudomonadota</taxon>
        <taxon>Betaproteobacteria</taxon>
        <taxon>Burkholderiales</taxon>
        <taxon>Burkholderiaceae</taxon>
        <taxon>Burkholderia</taxon>
        <taxon>Burkholderia cepacia complex</taxon>
    </lineage>
</organism>
<dbReference type="RefSeq" id="WP_059925021.1">
    <property type="nucleotide sequence ID" value="NZ_LPBG01000047.1"/>
</dbReference>
<keyword evidence="2" id="KW-1185">Reference proteome</keyword>